<dbReference type="OrthoDB" id="5451971at2"/>
<keyword evidence="3" id="KW-1185">Reference proteome</keyword>
<dbReference type="Gene3D" id="3.40.50.10190">
    <property type="entry name" value="BRCT domain"/>
    <property type="match status" value="1"/>
</dbReference>
<dbReference type="Proteomes" id="UP000000238">
    <property type="component" value="Chromosome"/>
</dbReference>
<feature type="domain" description="BRCT" evidence="1">
    <location>
        <begin position="110"/>
        <end position="202"/>
    </location>
</feature>
<name>Q2SEU0_HAHCH</name>
<dbReference type="InterPro" id="IPR036420">
    <property type="entry name" value="BRCT_dom_sf"/>
</dbReference>
<proteinExistence type="predicted"/>
<protein>
    <submittedName>
        <fullName evidence="2">NAD-dependent DNA ligase (Contains BRCT domain type II)</fullName>
    </submittedName>
</protein>
<sequence>MDIFTEFNLNKIKDRQIDTLIGLSKGIVADGKVEQAEAEFLQTWLVQSRSASDNPIIVNLLDRVSVMLEDGVLDNEESSELLSVLRKISGDESYIGEVAKASRLPIIEPMPPITFQGRSFLFTGVCALGTREQCQEATEARGGVIAKNVTKSLDYLVIGTYVTDSWVHENFGRKIEKAMTYRDSGVPVVIITEQHWAQSVCM</sequence>
<dbReference type="KEGG" id="hch:HCH_04124"/>
<organism evidence="2 3">
    <name type="scientific">Hahella chejuensis (strain KCTC 2396)</name>
    <dbReference type="NCBI Taxonomy" id="349521"/>
    <lineage>
        <taxon>Bacteria</taxon>
        <taxon>Pseudomonadati</taxon>
        <taxon>Pseudomonadota</taxon>
        <taxon>Gammaproteobacteria</taxon>
        <taxon>Oceanospirillales</taxon>
        <taxon>Hahellaceae</taxon>
        <taxon>Hahella</taxon>
    </lineage>
</organism>
<dbReference type="STRING" id="349521.HCH_04124"/>
<dbReference type="eggNOG" id="COG0272">
    <property type="taxonomic scope" value="Bacteria"/>
</dbReference>
<evidence type="ECO:0000313" key="2">
    <source>
        <dbReference type="EMBL" id="ABC30834.1"/>
    </source>
</evidence>
<dbReference type="GO" id="GO:0016874">
    <property type="term" value="F:ligase activity"/>
    <property type="evidence" value="ECO:0007669"/>
    <property type="project" value="UniProtKB-KW"/>
</dbReference>
<gene>
    <name evidence="2" type="ordered locus">HCH_04124</name>
</gene>
<dbReference type="HOGENOM" id="CLU_107477_0_0_6"/>
<dbReference type="CDD" id="cd17748">
    <property type="entry name" value="BRCT_DNA_ligase_like"/>
    <property type="match status" value="1"/>
</dbReference>
<dbReference type="SUPFAM" id="SSF52113">
    <property type="entry name" value="BRCT domain"/>
    <property type="match status" value="1"/>
</dbReference>
<dbReference type="Pfam" id="PF00533">
    <property type="entry name" value="BRCT"/>
    <property type="match status" value="1"/>
</dbReference>
<dbReference type="EMBL" id="CP000155">
    <property type="protein sequence ID" value="ABC30834.1"/>
    <property type="molecule type" value="Genomic_DNA"/>
</dbReference>
<dbReference type="RefSeq" id="WP_011397901.1">
    <property type="nucleotide sequence ID" value="NC_007645.1"/>
</dbReference>
<reference evidence="2 3" key="1">
    <citation type="journal article" date="2005" name="Nucleic Acids Res.">
        <title>Genomic blueprint of Hahella chejuensis, a marine microbe producing an algicidal agent.</title>
        <authorList>
            <person name="Jeong H."/>
            <person name="Yim J.H."/>
            <person name="Lee C."/>
            <person name="Choi S.-H."/>
            <person name="Park Y.K."/>
            <person name="Yoon S.H."/>
            <person name="Hur C.-G."/>
            <person name="Kang H.-Y."/>
            <person name="Kim D."/>
            <person name="Lee H.H."/>
            <person name="Park K.H."/>
            <person name="Park S.-H."/>
            <person name="Park H.-S."/>
            <person name="Lee H.K."/>
            <person name="Oh T.K."/>
            <person name="Kim J.F."/>
        </authorList>
    </citation>
    <scope>NUCLEOTIDE SEQUENCE [LARGE SCALE GENOMIC DNA]</scope>
    <source>
        <strain evidence="2 3">KCTC 2396</strain>
    </source>
</reference>
<evidence type="ECO:0000313" key="3">
    <source>
        <dbReference type="Proteomes" id="UP000000238"/>
    </source>
</evidence>
<dbReference type="AlphaFoldDB" id="Q2SEU0"/>
<evidence type="ECO:0000259" key="1">
    <source>
        <dbReference type="PROSITE" id="PS50172"/>
    </source>
</evidence>
<dbReference type="InterPro" id="IPR001357">
    <property type="entry name" value="BRCT_dom"/>
</dbReference>
<keyword evidence="2" id="KW-0436">Ligase</keyword>
<dbReference type="PROSITE" id="PS50172">
    <property type="entry name" value="BRCT"/>
    <property type="match status" value="1"/>
</dbReference>
<accession>Q2SEU0</accession>